<reference evidence="3 4" key="1">
    <citation type="submission" date="2024-09" db="EMBL/GenBank/DDBJ databases">
        <title>A chromosome-level genome assembly of Gray's grenadier anchovy, Coilia grayii.</title>
        <authorList>
            <person name="Fu Z."/>
        </authorList>
    </citation>
    <scope>NUCLEOTIDE SEQUENCE [LARGE SCALE GENOMIC DNA]</scope>
    <source>
        <strain evidence="3">G4</strain>
        <tissue evidence="3">Muscle</tissue>
    </source>
</reference>
<organism evidence="3 4">
    <name type="scientific">Coilia grayii</name>
    <name type="common">Gray's grenadier anchovy</name>
    <dbReference type="NCBI Taxonomy" id="363190"/>
    <lineage>
        <taxon>Eukaryota</taxon>
        <taxon>Metazoa</taxon>
        <taxon>Chordata</taxon>
        <taxon>Craniata</taxon>
        <taxon>Vertebrata</taxon>
        <taxon>Euteleostomi</taxon>
        <taxon>Actinopterygii</taxon>
        <taxon>Neopterygii</taxon>
        <taxon>Teleostei</taxon>
        <taxon>Clupei</taxon>
        <taxon>Clupeiformes</taxon>
        <taxon>Clupeoidei</taxon>
        <taxon>Engraulidae</taxon>
        <taxon>Coilinae</taxon>
        <taxon>Coilia</taxon>
    </lineage>
</organism>
<evidence type="ECO:0000256" key="1">
    <source>
        <dbReference type="SAM" id="MobiDB-lite"/>
    </source>
</evidence>
<name>A0ABD1KTF4_9TELE</name>
<dbReference type="PANTHER" id="PTHR45913:SF19">
    <property type="entry name" value="LOW QUALITY PROTEIN: ZINC FINGER BED DOMAIN-CONTAINING PROTEIN 5-LIKE"/>
    <property type="match status" value="1"/>
</dbReference>
<feature type="region of interest" description="Disordered" evidence="1">
    <location>
        <begin position="1"/>
        <end position="33"/>
    </location>
</feature>
<dbReference type="Proteomes" id="UP001591681">
    <property type="component" value="Unassembled WGS sequence"/>
</dbReference>
<comment type="caution">
    <text evidence="3">The sequence shown here is derived from an EMBL/GenBank/DDBJ whole genome shotgun (WGS) entry which is preliminary data.</text>
</comment>
<evidence type="ECO:0000259" key="2">
    <source>
        <dbReference type="PROSITE" id="PS00028"/>
    </source>
</evidence>
<dbReference type="AlphaFoldDB" id="A0ABD1KTF4"/>
<sequence length="624" mass="71202">MDKWLKRPVSHLDPGGRSEETAEKRKKEAKSKPRQYNDKYIVYGFTSTTSSELPQPQCFFCGEMLSNSAMKPAHLQRHQSTKHPSKVGITEEYFKRKLTEFKAGQNTIIKATSVSKKALEASYAVSLLVAQSKTPHSIVEQLILPAVTRMAEIMIDKKAAETFKKVPLSNNTVARRIDDMSLDIVGQVVNKIKEAGHFALQLDEMTDVSGEAQLLAFVRYKDVSVSDIKEHILFCKRLPGQTTGEKMFQVIDSFFKEHEIQWNQCSHICTDGAAAMTGSVKGLFGQVKKVNPKIKLMHCIIHREALAIKRMSPYLSAVMDDAMKIINFIQSRPLNHRLFETLCHESGAQHDQLLLHTDVRWLSRGKTLLRLYELRSEVCEFLKEQLHPHAAVFEDANWVARLGYLADVFTKLNELNLSLQGKDSHILRMYEKVEGFTKKLNMWQKKCEEGDVSHFPLLHAHLVTSAVMRAPVIKLVEEHLSKLNTDFNQYFQDIDKKSESLDWVRDPFTTTESSNKLPARLQEQLLDVSSDRGLRVAHREKTLTEFWCDVEREYPELGKHALVELLPFGSTYMCEVTFSALTHTKTNKRNRLNVENSLIAAVSSLSPDVAKLMKDKQAQFKKIK</sequence>
<keyword evidence="4" id="KW-1185">Reference proteome</keyword>
<dbReference type="PROSITE" id="PS00028">
    <property type="entry name" value="ZINC_FINGER_C2H2_1"/>
    <property type="match status" value="1"/>
</dbReference>
<feature type="compositionally biased region" description="Basic and acidic residues" evidence="1">
    <location>
        <begin position="14"/>
        <end position="26"/>
    </location>
</feature>
<evidence type="ECO:0000313" key="4">
    <source>
        <dbReference type="Proteomes" id="UP001591681"/>
    </source>
</evidence>
<dbReference type="SUPFAM" id="SSF53098">
    <property type="entry name" value="Ribonuclease H-like"/>
    <property type="match status" value="1"/>
</dbReference>
<protein>
    <recommendedName>
        <fullName evidence="2">C2H2-type domain-containing protein</fullName>
    </recommendedName>
</protein>
<dbReference type="InterPro" id="IPR013087">
    <property type="entry name" value="Znf_C2H2_type"/>
</dbReference>
<proteinExistence type="predicted"/>
<dbReference type="InterPro" id="IPR012337">
    <property type="entry name" value="RNaseH-like_sf"/>
</dbReference>
<gene>
    <name evidence="3" type="ORF">ACEWY4_001600</name>
</gene>
<dbReference type="PANTHER" id="PTHR45913">
    <property type="entry name" value="EPM2A-INTERACTING PROTEIN 1"/>
    <property type="match status" value="1"/>
</dbReference>
<evidence type="ECO:0000313" key="3">
    <source>
        <dbReference type="EMBL" id="KAL2102432.1"/>
    </source>
</evidence>
<accession>A0ABD1KTF4</accession>
<feature type="domain" description="C2H2-type" evidence="2">
    <location>
        <begin position="58"/>
        <end position="78"/>
    </location>
</feature>
<dbReference type="EMBL" id="JBHFQA010000002">
    <property type="protein sequence ID" value="KAL2102432.1"/>
    <property type="molecule type" value="Genomic_DNA"/>
</dbReference>